<evidence type="ECO:0000313" key="2">
    <source>
        <dbReference type="Proteomes" id="UP000038045"/>
    </source>
</evidence>
<reference evidence="3" key="1">
    <citation type="submission" date="2017-02" db="UniProtKB">
        <authorList>
            <consortium name="WormBaseParasite"/>
        </authorList>
    </citation>
    <scope>IDENTIFICATION</scope>
</reference>
<organism evidence="2 3">
    <name type="scientific">Parastrongyloides trichosuri</name>
    <name type="common">Possum-specific nematode worm</name>
    <dbReference type="NCBI Taxonomy" id="131310"/>
    <lineage>
        <taxon>Eukaryota</taxon>
        <taxon>Metazoa</taxon>
        <taxon>Ecdysozoa</taxon>
        <taxon>Nematoda</taxon>
        <taxon>Chromadorea</taxon>
        <taxon>Rhabditida</taxon>
        <taxon>Tylenchina</taxon>
        <taxon>Panagrolaimomorpha</taxon>
        <taxon>Strongyloidoidea</taxon>
        <taxon>Strongyloididae</taxon>
        <taxon>Parastrongyloides</taxon>
    </lineage>
</organism>
<proteinExistence type="predicted"/>
<dbReference type="WBParaSite" id="PTRK_0000332600.1">
    <property type="protein sequence ID" value="PTRK_0000332600.1"/>
    <property type="gene ID" value="PTRK_0000332600"/>
</dbReference>
<evidence type="ECO:0000313" key="3">
    <source>
        <dbReference type="WBParaSite" id="PTRK_0000332600.1"/>
    </source>
</evidence>
<accession>A0A0N4Z812</accession>
<dbReference type="AlphaFoldDB" id="A0A0N4Z812"/>
<name>A0A0N4Z812_PARTI</name>
<feature type="region of interest" description="Disordered" evidence="1">
    <location>
        <begin position="1"/>
        <end position="20"/>
    </location>
</feature>
<evidence type="ECO:0000256" key="1">
    <source>
        <dbReference type="SAM" id="MobiDB-lite"/>
    </source>
</evidence>
<dbReference type="Proteomes" id="UP000038045">
    <property type="component" value="Unplaced"/>
</dbReference>
<sequence length="205" mass="21162">MRDGEGQPFRQSDLGLPAQACPGPADVRAALQGIIDRQIAVNRSGARSAGQPNGVGQFGDRHLVRIADVDGLWAQIGHGIKAQQRRHGIGDIAEGAGLRAIAVNGDRLARQSLGDEIGDHPPVVGRHAGAIGVENAGDARVHRVVPGVVRAQGFGGTLAFVVAGADTDRVDPAPVALHLRMDFRIAIDLAGAGLHQPRAKGAGPV</sequence>
<protein>
    <submittedName>
        <fullName evidence="3">Transcriptional regulator</fullName>
    </submittedName>
</protein>
<keyword evidence="2" id="KW-1185">Reference proteome</keyword>